<evidence type="ECO:0000256" key="1">
    <source>
        <dbReference type="SAM" id="Phobius"/>
    </source>
</evidence>
<reference evidence="2 3" key="1">
    <citation type="submission" date="2020-08" db="EMBL/GenBank/DDBJ databases">
        <title>Novel species isolated from subtropical streams in China.</title>
        <authorList>
            <person name="Lu H."/>
        </authorList>
    </citation>
    <scope>NUCLEOTIDE SEQUENCE [LARGE SCALE GENOMIC DNA]</scope>
    <source>
        <strain evidence="2 3">KCTC 52442</strain>
    </source>
</reference>
<proteinExistence type="predicted"/>
<keyword evidence="1" id="KW-0472">Membrane</keyword>
<accession>A0ABR6XQL8</accession>
<name>A0ABR6XQL8_9BURK</name>
<keyword evidence="1" id="KW-0812">Transmembrane</keyword>
<comment type="caution">
    <text evidence="2">The sequence shown here is derived from an EMBL/GenBank/DDBJ whole genome shotgun (WGS) entry which is preliminary data.</text>
</comment>
<protein>
    <submittedName>
        <fullName evidence="2">Uncharacterized protein</fullName>
    </submittedName>
</protein>
<sequence>MTQEIPTENNDQRTEDDGSPKFGRLLLILLFAVALIVAITFATEAYHTA</sequence>
<evidence type="ECO:0000313" key="3">
    <source>
        <dbReference type="Proteomes" id="UP000643610"/>
    </source>
</evidence>
<dbReference type="EMBL" id="JACOFU010000003">
    <property type="protein sequence ID" value="MBC3831775.1"/>
    <property type="molecule type" value="Genomic_DNA"/>
</dbReference>
<dbReference type="RefSeq" id="WP_186890808.1">
    <property type="nucleotide sequence ID" value="NZ_JACOFU010000003.1"/>
</dbReference>
<dbReference type="Proteomes" id="UP000643610">
    <property type="component" value="Unassembled WGS sequence"/>
</dbReference>
<keyword evidence="3" id="KW-1185">Reference proteome</keyword>
<feature type="transmembrane region" description="Helical" evidence="1">
    <location>
        <begin position="25"/>
        <end position="46"/>
    </location>
</feature>
<keyword evidence="1" id="KW-1133">Transmembrane helix</keyword>
<gene>
    <name evidence="2" type="ORF">H8K33_09665</name>
</gene>
<evidence type="ECO:0000313" key="2">
    <source>
        <dbReference type="EMBL" id="MBC3831775.1"/>
    </source>
</evidence>
<organism evidence="2 3">
    <name type="scientific">Undibacterium amnicola</name>
    <dbReference type="NCBI Taxonomy" id="1834038"/>
    <lineage>
        <taxon>Bacteria</taxon>
        <taxon>Pseudomonadati</taxon>
        <taxon>Pseudomonadota</taxon>
        <taxon>Betaproteobacteria</taxon>
        <taxon>Burkholderiales</taxon>
        <taxon>Oxalobacteraceae</taxon>
        <taxon>Undibacterium</taxon>
    </lineage>
</organism>